<sequence>MKLFKSATKPKVVVPAQSAPGNAETDKIIKSLQQQTKTLTAAITAIRKDLEHQPYVVAELVRRYHHLIDSDMPMPVLGANWAAIAPTVLFIVDEVMGRPGRRTMLECGSGASTLWTAAALRRCGAGHVTSVEHDKEYAEVTRQRLVDHGLDKWATVVDAPLVDTEVAGLGRQPWYDLSGLGDVADVDLLFIDGPPRPTASLARYPALPQLISRLGKGALVVLDDTNRKDERDIIKMWTAEGAFDRRVSHVKDVARSTVLQLD</sequence>
<name>A0A1G9E0D6_9ACTN</name>
<dbReference type="AlphaFoldDB" id="A0A1G9E0D6"/>
<evidence type="ECO:0000313" key="2">
    <source>
        <dbReference type="Proteomes" id="UP000199155"/>
    </source>
</evidence>
<keyword evidence="1" id="KW-0808">Transferase</keyword>
<dbReference type="RefSeq" id="WP_107407034.1">
    <property type="nucleotide sequence ID" value="NZ_FNFF01000010.1"/>
</dbReference>
<accession>A0A1G9E0D6</accession>
<dbReference type="OrthoDB" id="9799672at2"/>
<keyword evidence="1" id="KW-0489">Methyltransferase</keyword>
<dbReference type="SUPFAM" id="SSF53335">
    <property type="entry name" value="S-adenosyl-L-methionine-dependent methyltransferases"/>
    <property type="match status" value="1"/>
</dbReference>
<organism evidence="1 2">
    <name type="scientific">Streptomyces indicus</name>
    <dbReference type="NCBI Taxonomy" id="417292"/>
    <lineage>
        <taxon>Bacteria</taxon>
        <taxon>Bacillati</taxon>
        <taxon>Actinomycetota</taxon>
        <taxon>Actinomycetes</taxon>
        <taxon>Kitasatosporales</taxon>
        <taxon>Streptomycetaceae</taxon>
        <taxon>Streptomyces</taxon>
    </lineage>
</organism>
<dbReference type="Gene3D" id="3.40.50.150">
    <property type="entry name" value="Vaccinia Virus protein VP39"/>
    <property type="match status" value="1"/>
</dbReference>
<reference evidence="1 2" key="1">
    <citation type="submission" date="2016-10" db="EMBL/GenBank/DDBJ databases">
        <authorList>
            <person name="de Groot N.N."/>
        </authorList>
    </citation>
    <scope>NUCLEOTIDE SEQUENCE [LARGE SCALE GENOMIC DNA]</scope>
    <source>
        <strain evidence="1 2">CGMCC 4.5727</strain>
    </source>
</reference>
<protein>
    <submittedName>
        <fullName evidence="1">Predicted O-methyltransferase YrrM</fullName>
    </submittedName>
</protein>
<dbReference type="EMBL" id="FNFF01000010">
    <property type="protein sequence ID" value="SDK69574.1"/>
    <property type="molecule type" value="Genomic_DNA"/>
</dbReference>
<dbReference type="Proteomes" id="UP000199155">
    <property type="component" value="Unassembled WGS sequence"/>
</dbReference>
<dbReference type="InterPro" id="IPR029063">
    <property type="entry name" value="SAM-dependent_MTases_sf"/>
</dbReference>
<dbReference type="GO" id="GO:0008168">
    <property type="term" value="F:methyltransferase activity"/>
    <property type="evidence" value="ECO:0007669"/>
    <property type="project" value="UniProtKB-KW"/>
</dbReference>
<proteinExistence type="predicted"/>
<dbReference type="GO" id="GO:0032259">
    <property type="term" value="P:methylation"/>
    <property type="evidence" value="ECO:0007669"/>
    <property type="project" value="UniProtKB-KW"/>
</dbReference>
<evidence type="ECO:0000313" key="1">
    <source>
        <dbReference type="EMBL" id="SDK69574.1"/>
    </source>
</evidence>
<gene>
    <name evidence="1" type="ORF">SAMN05421806_110176</name>
</gene>
<dbReference type="Pfam" id="PF13578">
    <property type="entry name" value="Methyltransf_24"/>
    <property type="match status" value="1"/>
</dbReference>
<keyword evidence="2" id="KW-1185">Reference proteome</keyword>
<dbReference type="STRING" id="417292.SAMN05421806_110176"/>